<sequence>MAMTEPPVPPLTIVRPGEGSEGFLGSIGVAFKLWGEDTGGAVSVVEHPFPVGALVPPHLHTREDEYSIVTEGDIGFRSGDRETVLGAGGYITKPRGEVHTMWNAGSAPARMIEIISPAGFEHFFREMVEMLADGRPPSEDAVPALAAKYGLVLGRPDWLPDVISRYGLTPPPGL</sequence>
<dbReference type="Gene3D" id="2.60.120.10">
    <property type="entry name" value="Jelly Rolls"/>
    <property type="match status" value="1"/>
</dbReference>
<evidence type="ECO:0000259" key="1">
    <source>
        <dbReference type="Pfam" id="PF07883"/>
    </source>
</evidence>
<proteinExistence type="predicted"/>
<evidence type="ECO:0000313" key="3">
    <source>
        <dbReference type="Proteomes" id="UP000035932"/>
    </source>
</evidence>
<gene>
    <name evidence="2" type="ORF">ACS04_24915</name>
</gene>
<accession>A0A0J6XGW2</accession>
<dbReference type="AlphaFoldDB" id="A0A0J6XGW2"/>
<dbReference type="PATRIC" id="fig|66430.4.peg.475"/>
<dbReference type="SUPFAM" id="SSF51182">
    <property type="entry name" value="RmlC-like cupins"/>
    <property type="match status" value="1"/>
</dbReference>
<dbReference type="PANTHER" id="PTHR36440:SF1">
    <property type="entry name" value="PUTATIVE (AFU_ORTHOLOGUE AFUA_8G07350)-RELATED"/>
    <property type="match status" value="1"/>
</dbReference>
<keyword evidence="3" id="KW-1185">Reference proteome</keyword>
<dbReference type="STRING" id="66430.ACS04_24915"/>
<dbReference type="EMBL" id="LFML01000108">
    <property type="protein sequence ID" value="KMO95245.1"/>
    <property type="molecule type" value="Genomic_DNA"/>
</dbReference>
<comment type="caution">
    <text evidence="2">The sequence shown here is derived from an EMBL/GenBank/DDBJ whole genome shotgun (WGS) entry which is preliminary data.</text>
</comment>
<dbReference type="OrthoDB" id="9791637at2"/>
<dbReference type="Pfam" id="PF07883">
    <property type="entry name" value="Cupin_2"/>
    <property type="match status" value="1"/>
</dbReference>
<dbReference type="Proteomes" id="UP000035932">
    <property type="component" value="Unassembled WGS sequence"/>
</dbReference>
<dbReference type="InterPro" id="IPR014710">
    <property type="entry name" value="RmlC-like_jellyroll"/>
</dbReference>
<reference evidence="2 3" key="1">
    <citation type="submission" date="2015-06" db="EMBL/GenBank/DDBJ databases">
        <title>Recapitulation of the evolution of biosynthetic gene clusters reveals hidden chemical diversity on bacterial genomes.</title>
        <authorList>
            <person name="Cruz-Morales P."/>
            <person name="Martinez-Guerrero C."/>
            <person name="Morales-Escalante M.A."/>
            <person name="Yanez-Guerra L.A."/>
            <person name="Kopp J.F."/>
            <person name="Feldmann J."/>
            <person name="Ramos-Aboites H.E."/>
            <person name="Barona-Gomez F."/>
        </authorList>
    </citation>
    <scope>NUCLEOTIDE SEQUENCE [LARGE SCALE GENOMIC DNA]</scope>
    <source>
        <strain evidence="2 3">ATCC 31245</strain>
    </source>
</reference>
<protein>
    <submittedName>
        <fullName evidence="2">Cupin</fullName>
    </submittedName>
</protein>
<dbReference type="PANTHER" id="PTHR36440">
    <property type="entry name" value="PUTATIVE (AFU_ORTHOLOGUE AFUA_8G07350)-RELATED"/>
    <property type="match status" value="1"/>
</dbReference>
<name>A0A0J6XGW2_9ACTN</name>
<feature type="domain" description="Cupin type-2" evidence="1">
    <location>
        <begin position="49"/>
        <end position="114"/>
    </location>
</feature>
<evidence type="ECO:0000313" key="2">
    <source>
        <dbReference type="EMBL" id="KMO95245.1"/>
    </source>
</evidence>
<dbReference type="InterPro" id="IPR013096">
    <property type="entry name" value="Cupin_2"/>
</dbReference>
<organism evidence="2 3">
    <name type="scientific">Streptomyces roseus</name>
    <dbReference type="NCBI Taxonomy" id="66430"/>
    <lineage>
        <taxon>Bacteria</taxon>
        <taxon>Bacillati</taxon>
        <taxon>Actinomycetota</taxon>
        <taxon>Actinomycetes</taxon>
        <taxon>Kitasatosporales</taxon>
        <taxon>Streptomycetaceae</taxon>
        <taxon>Streptomyces</taxon>
    </lineage>
</organism>
<dbReference type="InterPro" id="IPR011051">
    <property type="entry name" value="RmlC_Cupin_sf"/>
</dbReference>
<dbReference type="InterPro" id="IPR053146">
    <property type="entry name" value="QDO-like"/>
</dbReference>